<dbReference type="GO" id="GO:0051015">
    <property type="term" value="F:actin filament binding"/>
    <property type="evidence" value="ECO:0007669"/>
    <property type="project" value="InterPro"/>
</dbReference>
<sequence length="878" mass="96402">MASSYESVEMSTASVEKVLESVILQVSLLDAIDGAENRPKGLSRNKDTIIDTIGAAIRELIKKGEEVAQKHSGVAENFQVSLADIRVIGEHFHKSVGLFLDNPADEGMREVLSQAARGLLSSVTRIVILADLIDVSQLQNCLESIRRDAECLGLLTDERELISSCTLLENHLARLEALFKNRIHTLFNNVHRDDLTSAHATLLMGCKMVISSTKANLLHPDMATVDACRSFAVSFTCEAVSHLEYLCGNSRAQETLPPLHGQALSRLMNELVKFAQTGLNKNESWNGIVFQSYVTKLTSEISALVQAAGLVDQHQTEIFRLVQQLDEAVNRFIEAWEFETSTGLRSYLKPIDDVCGQIRSLISRAAITLCSAAFVSNDSVLRQMEESSKCTNEETLVSAVTAIQQQTSDLIDAALCLCGLSNDVNAVRFVRVTACALERLTPQMINAAKAFALRNQTLIIKENFSLFLGAYKFLVQKLRAGMDNMTDESDFLETYEKLLQGDILACQVEAEAGKTGGLMNMSRVLSARCSRINEFILTELEALETDGSDAIEVTKILESIQENLVPQFSEAAREFCRHLRARNASLNFESLRHIGEAIQGAFADIRRILGTMSLHRKDHHQELAKTCFNLQSPQSDKLRPSRSVEYNGSALSYSVKSSSTQGSQSSPLHLLRNEAPGSLVDAIDRFYAERTSLMGRIGGSNSNEIDGVISLSRSICSRLTDIIDHLENGGRGSIMTHTELVQVAREVSQIAAEINGFIEEIARSSSDPSNKMDLLDSARNITFCSHELASASRVKKNMDAKTDIFFLDNAISLVYSASSLMSAITQAIDGAQLASDQMPLHPIAADPAVTPRHIARGIRDTAPSTFVVKVDRAFNFTS</sequence>
<dbReference type="SUPFAM" id="SSF47220">
    <property type="entry name" value="alpha-catenin/vinculin-like"/>
    <property type="match status" value="3"/>
</dbReference>
<dbReference type="Pfam" id="PF01044">
    <property type="entry name" value="Vinculin"/>
    <property type="match status" value="1"/>
</dbReference>
<comment type="subcellular location">
    <subcellularLocation>
        <location evidence="1">Cell junction</location>
    </subcellularLocation>
    <subcellularLocation>
        <location evidence="2">Cytoplasm</location>
    </subcellularLocation>
</comment>
<accession>A0A5K3FZA4</accession>
<dbReference type="GO" id="GO:0005912">
    <property type="term" value="C:adherens junction"/>
    <property type="evidence" value="ECO:0007669"/>
    <property type="project" value="TreeGrafter"/>
</dbReference>
<keyword evidence="5" id="KW-0130">Cell adhesion</keyword>
<protein>
    <submittedName>
        <fullName evidence="7">Conserved oligomeric Golgi complex subunit 4</fullName>
    </submittedName>
</protein>
<evidence type="ECO:0000256" key="6">
    <source>
        <dbReference type="ARBA" id="ARBA00022949"/>
    </source>
</evidence>
<dbReference type="GO" id="GO:0098609">
    <property type="term" value="P:cell-cell adhesion"/>
    <property type="evidence" value="ECO:0007669"/>
    <property type="project" value="TreeGrafter"/>
</dbReference>
<dbReference type="InterPro" id="IPR001033">
    <property type="entry name" value="Alpha_catenin"/>
</dbReference>
<dbReference type="GO" id="GO:0005737">
    <property type="term" value="C:cytoplasm"/>
    <property type="evidence" value="ECO:0007669"/>
    <property type="project" value="UniProtKB-SubCell"/>
</dbReference>
<dbReference type="AlphaFoldDB" id="A0A5K3FZA4"/>
<dbReference type="GO" id="GO:0045296">
    <property type="term" value="F:cadherin binding"/>
    <property type="evidence" value="ECO:0007669"/>
    <property type="project" value="InterPro"/>
</dbReference>
<evidence type="ECO:0000256" key="2">
    <source>
        <dbReference type="ARBA" id="ARBA00004496"/>
    </source>
</evidence>
<keyword evidence="6" id="KW-0965">Cell junction</keyword>
<evidence type="ECO:0000256" key="4">
    <source>
        <dbReference type="ARBA" id="ARBA00022490"/>
    </source>
</evidence>
<dbReference type="GO" id="GO:0008013">
    <property type="term" value="F:beta-catenin binding"/>
    <property type="evidence" value="ECO:0007669"/>
    <property type="project" value="TreeGrafter"/>
</dbReference>
<reference evidence="7" key="1">
    <citation type="submission" date="2019-11" db="UniProtKB">
        <authorList>
            <consortium name="WormBaseParasite"/>
        </authorList>
    </citation>
    <scope>IDENTIFICATION</scope>
</reference>
<evidence type="ECO:0000256" key="5">
    <source>
        <dbReference type="ARBA" id="ARBA00022889"/>
    </source>
</evidence>
<dbReference type="PANTHER" id="PTHR18914:SF30">
    <property type="entry name" value="VINCULIN_ALPHA-CATENIN FAMILY MEMBER 1"/>
    <property type="match status" value="1"/>
</dbReference>
<evidence type="ECO:0000313" key="7">
    <source>
        <dbReference type="WBParaSite" id="MCU_011409-RA"/>
    </source>
</evidence>
<organism evidence="7">
    <name type="scientific">Mesocestoides corti</name>
    <name type="common">Flatworm</name>
    <dbReference type="NCBI Taxonomy" id="53468"/>
    <lineage>
        <taxon>Eukaryota</taxon>
        <taxon>Metazoa</taxon>
        <taxon>Spiralia</taxon>
        <taxon>Lophotrochozoa</taxon>
        <taxon>Platyhelminthes</taxon>
        <taxon>Cestoda</taxon>
        <taxon>Eucestoda</taxon>
        <taxon>Cyclophyllidea</taxon>
        <taxon>Mesocestoididae</taxon>
        <taxon>Mesocestoides</taxon>
    </lineage>
</organism>
<comment type="similarity">
    <text evidence="3">Belongs to the vinculin/alpha-catenin family.</text>
</comment>
<evidence type="ECO:0000256" key="1">
    <source>
        <dbReference type="ARBA" id="ARBA00004282"/>
    </source>
</evidence>
<dbReference type="WBParaSite" id="MCU_011409-RA">
    <property type="protein sequence ID" value="MCU_011409-RA"/>
    <property type="gene ID" value="MCU_011409"/>
</dbReference>
<dbReference type="GO" id="GO:0016477">
    <property type="term" value="P:cell migration"/>
    <property type="evidence" value="ECO:0007669"/>
    <property type="project" value="TreeGrafter"/>
</dbReference>
<dbReference type="InterPro" id="IPR036723">
    <property type="entry name" value="Alpha-catenin/vinculin-like_sf"/>
</dbReference>
<dbReference type="PANTHER" id="PTHR18914">
    <property type="entry name" value="ALPHA CATENIN"/>
    <property type="match status" value="1"/>
</dbReference>
<name>A0A5K3FZA4_MESCO</name>
<dbReference type="PRINTS" id="PR00805">
    <property type="entry name" value="ALPHACATENIN"/>
</dbReference>
<proteinExistence type="inferred from homology"/>
<keyword evidence="4" id="KW-0963">Cytoplasm</keyword>
<dbReference type="GO" id="GO:0016342">
    <property type="term" value="C:catenin complex"/>
    <property type="evidence" value="ECO:0007669"/>
    <property type="project" value="TreeGrafter"/>
</dbReference>
<dbReference type="InterPro" id="IPR006077">
    <property type="entry name" value="Vinculin/catenin"/>
</dbReference>
<evidence type="ECO:0000256" key="3">
    <source>
        <dbReference type="ARBA" id="ARBA00008376"/>
    </source>
</evidence>
<dbReference type="Gene3D" id="1.20.120.230">
    <property type="entry name" value="Alpha-catenin/vinculin-like"/>
    <property type="match status" value="4"/>
</dbReference>